<reference evidence="3 4" key="1">
    <citation type="submission" date="2019-03" db="EMBL/GenBank/DDBJ databases">
        <title>Ramlibacter rhizophilus CCTCC AB2015357, whole genome shotgun sequence.</title>
        <authorList>
            <person name="Zhang X."/>
            <person name="Feng G."/>
            <person name="Zhu H."/>
        </authorList>
    </citation>
    <scope>NUCLEOTIDE SEQUENCE [LARGE SCALE GENOMIC DNA]</scope>
    <source>
        <strain evidence="3 4">CCTCC AB2015357</strain>
    </source>
</reference>
<dbReference type="InterPro" id="IPR037021">
    <property type="entry name" value="RnfH_sf"/>
</dbReference>
<protein>
    <recommendedName>
        <fullName evidence="2">UPF0125 protein EZ242_04135</fullName>
    </recommendedName>
</protein>
<dbReference type="AlphaFoldDB" id="A0A4Z0C418"/>
<comment type="caution">
    <text evidence="3">The sequence shown here is derived from an EMBL/GenBank/DDBJ whole genome shotgun (WGS) entry which is preliminary data.</text>
</comment>
<evidence type="ECO:0000256" key="1">
    <source>
        <dbReference type="ARBA" id="ARBA00010645"/>
    </source>
</evidence>
<keyword evidence="4" id="KW-1185">Reference proteome</keyword>
<evidence type="ECO:0000256" key="2">
    <source>
        <dbReference type="HAMAP-Rule" id="MF_00460"/>
    </source>
</evidence>
<dbReference type="InterPro" id="IPR005346">
    <property type="entry name" value="RnfH"/>
</dbReference>
<evidence type="ECO:0000313" key="4">
    <source>
        <dbReference type="Proteomes" id="UP000297564"/>
    </source>
</evidence>
<dbReference type="Proteomes" id="UP000297564">
    <property type="component" value="Unassembled WGS sequence"/>
</dbReference>
<dbReference type="Gene3D" id="3.10.20.280">
    <property type="entry name" value="RnfH-like"/>
    <property type="match status" value="1"/>
</dbReference>
<proteinExistence type="inferred from homology"/>
<dbReference type="RefSeq" id="WP_135283828.1">
    <property type="nucleotide sequence ID" value="NZ_SMLL01000001.1"/>
</dbReference>
<evidence type="ECO:0000313" key="3">
    <source>
        <dbReference type="EMBL" id="TFZ04945.1"/>
    </source>
</evidence>
<accession>A0A4Z0C418</accession>
<organism evidence="3 4">
    <name type="scientific">Ramlibacter rhizophilus</name>
    <dbReference type="NCBI Taxonomy" id="1781167"/>
    <lineage>
        <taxon>Bacteria</taxon>
        <taxon>Pseudomonadati</taxon>
        <taxon>Pseudomonadota</taxon>
        <taxon>Betaproteobacteria</taxon>
        <taxon>Burkholderiales</taxon>
        <taxon>Comamonadaceae</taxon>
        <taxon>Ramlibacter</taxon>
    </lineage>
</organism>
<dbReference type="HAMAP" id="MF_00460">
    <property type="entry name" value="UPF0125_RnfH"/>
    <property type="match status" value="1"/>
</dbReference>
<dbReference type="EMBL" id="SMLL01000001">
    <property type="protein sequence ID" value="TFZ04945.1"/>
    <property type="molecule type" value="Genomic_DNA"/>
</dbReference>
<sequence>MADAGRIRVTLAWSPGPREVQERVLSLPADSCVADALRASGEPAEADRASLQVFVWGRAAAPEQKLVEGDRVELLRALRVDPKVARRERFVRQGARGAGLFARKLVSEGVNDDSA</sequence>
<dbReference type="OrthoDB" id="9796575at2"/>
<name>A0A4Z0C418_9BURK</name>
<dbReference type="Pfam" id="PF03658">
    <property type="entry name" value="Ub-RnfH"/>
    <property type="match status" value="1"/>
</dbReference>
<dbReference type="InterPro" id="IPR016155">
    <property type="entry name" value="Mopterin_synth/thiamin_S_b"/>
</dbReference>
<gene>
    <name evidence="3" type="ORF">EZ242_04135</name>
</gene>
<comment type="similarity">
    <text evidence="1 2">Belongs to the UPF0125 (RnfH) family.</text>
</comment>
<dbReference type="SUPFAM" id="SSF54285">
    <property type="entry name" value="MoaD/ThiS"/>
    <property type="match status" value="1"/>
</dbReference>